<keyword evidence="7 10" id="KW-0808">Transferase</keyword>
<evidence type="ECO:0000256" key="6">
    <source>
        <dbReference type="ARBA" id="ARBA00022576"/>
    </source>
</evidence>
<dbReference type="GO" id="GO:0005829">
    <property type="term" value="C:cytosol"/>
    <property type="evidence" value="ECO:0007669"/>
    <property type="project" value="TreeGrafter"/>
</dbReference>
<dbReference type="GO" id="GO:0006487">
    <property type="term" value="P:protein N-linked glycosylation"/>
    <property type="evidence" value="ECO:0007669"/>
    <property type="project" value="TreeGrafter"/>
</dbReference>
<evidence type="ECO:0000256" key="2">
    <source>
        <dbReference type="ARBA" id="ARBA00004496"/>
    </source>
</evidence>
<dbReference type="InterPro" id="IPR001347">
    <property type="entry name" value="SIS_dom"/>
</dbReference>
<dbReference type="InterPro" id="IPR005855">
    <property type="entry name" value="GFAT"/>
</dbReference>
<dbReference type="FunFam" id="3.60.20.10:FF:000006">
    <property type="entry name" value="Glutamine--fructose-6-phosphate aminotransferase [isomerizing]"/>
    <property type="match status" value="1"/>
</dbReference>
<keyword evidence="5 10" id="KW-0963">Cytoplasm</keyword>
<dbReference type="InterPro" id="IPR029055">
    <property type="entry name" value="Ntn_hydrolases_N"/>
</dbReference>
<dbReference type="AlphaFoldDB" id="A0A0S3QTY0"/>
<accession>A0A0S3QTY0</accession>
<dbReference type="SUPFAM" id="SSF56235">
    <property type="entry name" value="N-terminal nucleophile aminohydrolases (Ntn hydrolases)"/>
    <property type="match status" value="1"/>
</dbReference>
<feature type="active site" description="For Fru-6P isomerization activity" evidence="10">
    <location>
        <position position="600"/>
    </location>
</feature>
<evidence type="ECO:0000256" key="7">
    <source>
        <dbReference type="ARBA" id="ARBA00022679"/>
    </source>
</evidence>
<keyword evidence="9" id="KW-0315">Glutamine amidotransferase</keyword>
<dbReference type="GO" id="GO:0046349">
    <property type="term" value="P:amino sugar biosynthetic process"/>
    <property type="evidence" value="ECO:0007669"/>
    <property type="project" value="UniProtKB-ARBA"/>
</dbReference>
<dbReference type="PANTHER" id="PTHR10937:SF0">
    <property type="entry name" value="GLUTAMINE--FRUCTOSE-6-PHOSPHATE TRANSAMINASE (ISOMERIZING)"/>
    <property type="match status" value="1"/>
</dbReference>
<keyword evidence="14" id="KW-1185">Reference proteome</keyword>
<evidence type="ECO:0000259" key="11">
    <source>
        <dbReference type="PROSITE" id="PS51278"/>
    </source>
</evidence>
<dbReference type="GO" id="GO:0004360">
    <property type="term" value="F:glutamine-fructose-6-phosphate transaminase (isomerizing) activity"/>
    <property type="evidence" value="ECO:0007669"/>
    <property type="project" value="UniProtKB-UniRule"/>
</dbReference>
<dbReference type="InterPro" id="IPR017932">
    <property type="entry name" value="GATase_2_dom"/>
</dbReference>
<dbReference type="SUPFAM" id="SSF53697">
    <property type="entry name" value="SIS domain"/>
    <property type="match status" value="1"/>
</dbReference>
<keyword evidence="6 10" id="KW-0032">Aminotransferase</keyword>
<dbReference type="FunFam" id="3.40.50.10490:FF:000001">
    <property type="entry name" value="Glutamine--fructose-6-phosphate aminotransferase [isomerizing]"/>
    <property type="match status" value="1"/>
</dbReference>
<gene>
    <name evidence="10 13" type="primary">glmS</name>
    <name evidence="13" type="ORF">TST_0967</name>
</gene>
<name>A0A0S3QTY0_THET7</name>
<feature type="domain" description="SIS" evidence="12">
    <location>
        <begin position="454"/>
        <end position="595"/>
    </location>
</feature>
<dbReference type="CDD" id="cd05009">
    <property type="entry name" value="SIS_GlmS_GlmD_2"/>
    <property type="match status" value="1"/>
</dbReference>
<feature type="active site" description="Nucleophile; for GATase activity" evidence="10">
    <location>
        <position position="2"/>
    </location>
</feature>
<dbReference type="InterPro" id="IPR047084">
    <property type="entry name" value="GFAT_N"/>
</dbReference>
<comment type="function">
    <text evidence="10">Catalyzes the first step in hexosamine metabolism, converting fructose-6P into glucosamine-6P using glutamine as a nitrogen source.</text>
</comment>
<evidence type="ECO:0000256" key="8">
    <source>
        <dbReference type="ARBA" id="ARBA00022737"/>
    </source>
</evidence>
<dbReference type="InterPro" id="IPR035490">
    <property type="entry name" value="GlmS/FrlB_SIS"/>
</dbReference>
<dbReference type="GO" id="GO:0006047">
    <property type="term" value="P:UDP-N-acetylglucosamine metabolic process"/>
    <property type="evidence" value="ECO:0007669"/>
    <property type="project" value="TreeGrafter"/>
</dbReference>
<comment type="catalytic activity">
    <reaction evidence="1 10">
        <text>D-fructose 6-phosphate + L-glutamine = D-glucosamine 6-phosphate + L-glutamate</text>
        <dbReference type="Rhea" id="RHEA:13237"/>
        <dbReference type="ChEBI" id="CHEBI:29985"/>
        <dbReference type="ChEBI" id="CHEBI:58359"/>
        <dbReference type="ChEBI" id="CHEBI:58725"/>
        <dbReference type="ChEBI" id="CHEBI:61527"/>
        <dbReference type="EC" id="2.6.1.16"/>
    </reaction>
</comment>
<evidence type="ECO:0000256" key="9">
    <source>
        <dbReference type="ARBA" id="ARBA00022962"/>
    </source>
</evidence>
<dbReference type="OrthoDB" id="106547at2"/>
<evidence type="ECO:0000313" key="13">
    <source>
        <dbReference type="EMBL" id="BAT71765.1"/>
    </source>
</evidence>
<sequence length="605" mass="67322">MCGIVGYLGNRNAIEIILDALKRLEYRGYDSAGVAVFDGKKIGIVKRKGKIRDLENAIRGLELSGTVGIGHTRWATHGKPDDINAHPHRCGPIVLVHNGIIENYLELKEMLQQGNGNSFYSETDTEVVACLIASNYKGNLLKAVLESVKQLKGSYALVVMSEQEPDKLMVYRKDSPLILGVGENEFFVASDIPAILPYTNRIIALEDDECAVIERSGFKIFKEGGVVVKEPKVINWTPALAEKAGYKHFMQKEIFEQPRAIADTISAYYSADGNFGLFQAPFIKKLEQVKRVRLVACGTSYHACLVSRYWFDRFTTLPVEVDIASEFRYRDLVIEPEDLCIFVSQSGETADTLAALRICNKANAVTVGICNVMESTIARESQSVVYTMAGPEIGVASTKAFTTQLVVLFLISVYLGYLQGTLPHEEVVTLCDPLLYVPGLVEETLKLNYILKSLANKFMKTEHFLYLGRYLNYPIALEGALKLKEISYIHAEGYAAGEMKHGPIALIDENMPVVVLAPVDKVYEKIRSNIEEVKSRSGIVIAFTDKGNQELEGKCDHVFYLPKTEEYLTPFLYVIPLQLFAYHVAALKGCDVDQPRNLAKAVTVE</sequence>
<dbReference type="PANTHER" id="PTHR10937">
    <property type="entry name" value="GLUCOSAMINE--FRUCTOSE-6-PHOSPHATE AMINOTRANSFERASE, ISOMERIZING"/>
    <property type="match status" value="1"/>
</dbReference>
<dbReference type="STRING" id="1298851.TST_0967"/>
<dbReference type="Pfam" id="PF01380">
    <property type="entry name" value="SIS"/>
    <property type="match status" value="2"/>
</dbReference>
<dbReference type="Gene3D" id="3.60.20.10">
    <property type="entry name" value="Glutamine Phosphoribosylpyrophosphate, subunit 1, domain 1"/>
    <property type="match status" value="1"/>
</dbReference>
<dbReference type="GO" id="GO:0005975">
    <property type="term" value="P:carbohydrate metabolic process"/>
    <property type="evidence" value="ECO:0007669"/>
    <property type="project" value="UniProtKB-UniRule"/>
</dbReference>
<evidence type="ECO:0000256" key="4">
    <source>
        <dbReference type="ARBA" id="ARBA00016090"/>
    </source>
</evidence>
<evidence type="ECO:0000256" key="10">
    <source>
        <dbReference type="HAMAP-Rule" id="MF_00164"/>
    </source>
</evidence>
<feature type="domain" description="SIS" evidence="12">
    <location>
        <begin position="282"/>
        <end position="421"/>
    </location>
</feature>
<reference evidence="14" key="1">
    <citation type="journal article" date="2018" name="Science">
        <title>A primordial and reversible TCA cycle in a facultatively chemolithoautotrophic thermophile.</title>
        <authorList>
            <person name="Nunoura T."/>
            <person name="Chikaraishi Y."/>
            <person name="Izaki R."/>
            <person name="Suwa T."/>
            <person name="Sato T."/>
            <person name="Harada T."/>
            <person name="Mori K."/>
            <person name="Kato Y."/>
            <person name="Miyazaki M."/>
            <person name="Shimamura S."/>
            <person name="Yanagawa K."/>
            <person name="Shuto A."/>
            <person name="Ohkouchi N."/>
            <person name="Fujita N."/>
            <person name="Takaki Y."/>
            <person name="Atomi H."/>
            <person name="Takai K."/>
        </authorList>
    </citation>
    <scope>NUCLEOTIDE SEQUENCE [LARGE SCALE GENOMIC DNA]</scope>
    <source>
        <strain evidence="14">DSM 17441 / JCM 13301 / NBRC 103674 / ABI70S6</strain>
    </source>
</reference>
<evidence type="ECO:0000313" key="14">
    <source>
        <dbReference type="Proteomes" id="UP000063234"/>
    </source>
</evidence>
<dbReference type="Proteomes" id="UP000063234">
    <property type="component" value="Chromosome"/>
</dbReference>
<dbReference type="PROSITE" id="PS51278">
    <property type="entry name" value="GATASE_TYPE_2"/>
    <property type="match status" value="1"/>
</dbReference>
<dbReference type="PATRIC" id="fig|1298851.3.peg.1006"/>
<dbReference type="KEGG" id="ttk:TST_0967"/>
<comment type="subcellular location">
    <subcellularLocation>
        <location evidence="2 10">Cytoplasm</location>
    </subcellularLocation>
</comment>
<dbReference type="EMBL" id="AP013035">
    <property type="protein sequence ID" value="BAT71765.1"/>
    <property type="molecule type" value="Genomic_DNA"/>
</dbReference>
<organism evidence="13 14">
    <name type="scientific">Thermosulfidibacter takaii (strain DSM 17441 / JCM 13301 / NBRC 103674 / ABI70S6)</name>
    <dbReference type="NCBI Taxonomy" id="1298851"/>
    <lineage>
        <taxon>Bacteria</taxon>
        <taxon>Pseudomonadati</taxon>
        <taxon>Thermosulfidibacterota</taxon>
        <taxon>Thermosulfidibacteria</taxon>
        <taxon>Thermosulfidibacterales</taxon>
        <taxon>Thermosulfidibacteraceae</taxon>
    </lineage>
</organism>
<dbReference type="Pfam" id="PF13522">
    <property type="entry name" value="GATase_6"/>
    <property type="match status" value="1"/>
</dbReference>
<dbReference type="CDD" id="cd05008">
    <property type="entry name" value="SIS_GlmS_GlmD_1"/>
    <property type="match status" value="1"/>
</dbReference>
<proteinExistence type="inferred from homology"/>
<dbReference type="HAMAP" id="MF_00164">
    <property type="entry name" value="GlmS"/>
    <property type="match status" value="1"/>
</dbReference>
<dbReference type="InterPro" id="IPR035466">
    <property type="entry name" value="GlmS/AgaS_SIS"/>
</dbReference>
<dbReference type="GO" id="GO:0097367">
    <property type="term" value="F:carbohydrate derivative binding"/>
    <property type="evidence" value="ECO:0007669"/>
    <property type="project" value="InterPro"/>
</dbReference>
<dbReference type="CDD" id="cd00714">
    <property type="entry name" value="GFAT"/>
    <property type="match status" value="1"/>
</dbReference>
<dbReference type="Gene3D" id="3.40.50.10490">
    <property type="entry name" value="Glucose-6-phosphate isomerase like protein, domain 1"/>
    <property type="match status" value="2"/>
</dbReference>
<dbReference type="NCBIfam" id="NF001484">
    <property type="entry name" value="PRK00331.1"/>
    <property type="match status" value="1"/>
</dbReference>
<feature type="domain" description="Glutamine amidotransferase type-2" evidence="11">
    <location>
        <begin position="2"/>
        <end position="216"/>
    </location>
</feature>
<evidence type="ECO:0000256" key="3">
    <source>
        <dbReference type="ARBA" id="ARBA00012916"/>
    </source>
</evidence>
<dbReference type="FunFam" id="3.40.50.10490:FF:000002">
    <property type="entry name" value="Glutamine--fructose-6-phosphate aminotransferase [isomerizing]"/>
    <property type="match status" value="1"/>
</dbReference>
<evidence type="ECO:0000256" key="1">
    <source>
        <dbReference type="ARBA" id="ARBA00001031"/>
    </source>
</evidence>
<dbReference type="RefSeq" id="WP_068549762.1">
    <property type="nucleotide sequence ID" value="NZ_AP013035.1"/>
</dbReference>
<evidence type="ECO:0000259" key="12">
    <source>
        <dbReference type="PROSITE" id="PS51464"/>
    </source>
</evidence>
<keyword evidence="8" id="KW-0677">Repeat</keyword>
<dbReference type="GO" id="GO:0006002">
    <property type="term" value="P:fructose 6-phosphate metabolic process"/>
    <property type="evidence" value="ECO:0007669"/>
    <property type="project" value="TreeGrafter"/>
</dbReference>
<dbReference type="InterPro" id="IPR046348">
    <property type="entry name" value="SIS_dom_sf"/>
</dbReference>
<evidence type="ECO:0000256" key="5">
    <source>
        <dbReference type="ARBA" id="ARBA00022490"/>
    </source>
</evidence>
<feature type="initiator methionine" description="Removed" evidence="10">
    <location>
        <position position="1"/>
    </location>
</feature>
<protein>
    <recommendedName>
        <fullName evidence="4 10">Glutamine--fructose-6-phosphate aminotransferase [isomerizing]</fullName>
        <ecNumber evidence="3 10">2.6.1.16</ecNumber>
    </recommendedName>
    <alternativeName>
        <fullName evidence="10">D-fructose-6-phosphate amidotransferase</fullName>
    </alternativeName>
    <alternativeName>
        <fullName evidence="10">GFAT</fullName>
    </alternativeName>
    <alternativeName>
        <fullName evidence="10">Glucosamine-6-phosphate synthase</fullName>
    </alternativeName>
    <alternativeName>
        <fullName evidence="10">Hexosephosphate aminotransferase</fullName>
    </alternativeName>
    <alternativeName>
        <fullName evidence="10">L-glutamine--D-fructose-6-phosphate amidotransferase</fullName>
    </alternativeName>
</protein>
<comment type="subunit">
    <text evidence="10">Homodimer.</text>
</comment>
<dbReference type="EC" id="2.6.1.16" evidence="3 10"/>
<dbReference type="PROSITE" id="PS51464">
    <property type="entry name" value="SIS"/>
    <property type="match status" value="2"/>
</dbReference>
<dbReference type="NCBIfam" id="TIGR01135">
    <property type="entry name" value="glmS"/>
    <property type="match status" value="1"/>
</dbReference>